<comment type="caution">
    <text evidence="1">The sequence shown here is derived from an EMBL/GenBank/DDBJ whole genome shotgun (WGS) entry which is preliminary data.</text>
</comment>
<sequence length="232" mass="26571">MSFVPVFFRPGRKISLHLCPESARQSMSLVFDSVLARQSSTFIAQADWKFSSNWYASNGPWSLPQKLIFEHAFSDQQRDRMHHYALERRNYTDILHEFTKSRRFTVTRKFGETMLALIEQGRFSGQDDLHPTGDLTLEDFTSLFPGSRPSPRVIVSTLGILAVGREDSSFVHPTLLRRVRLKNWDSATVDEISWLLHPSCALKSKNHDNDLGSAPYKAVLLTGLMPERKARF</sequence>
<reference evidence="1 2" key="1">
    <citation type="submission" date="2020-03" db="EMBL/GenBank/DDBJ databases">
        <title>Draft Genome Sequence of Cudoniella acicularis.</title>
        <authorList>
            <person name="Buettner E."/>
            <person name="Kellner H."/>
        </authorList>
    </citation>
    <scope>NUCLEOTIDE SEQUENCE [LARGE SCALE GENOMIC DNA]</scope>
    <source>
        <strain evidence="1 2">DSM 108380</strain>
    </source>
</reference>
<evidence type="ECO:0000313" key="1">
    <source>
        <dbReference type="EMBL" id="KAF4627442.1"/>
    </source>
</evidence>
<proteinExistence type="predicted"/>
<keyword evidence="2" id="KW-1185">Reference proteome</keyword>
<dbReference type="Proteomes" id="UP000566819">
    <property type="component" value="Unassembled WGS sequence"/>
</dbReference>
<name>A0A8H4RFW0_9HELO</name>
<dbReference type="EMBL" id="JAAMPI010000968">
    <property type="protein sequence ID" value="KAF4627442.1"/>
    <property type="molecule type" value="Genomic_DNA"/>
</dbReference>
<organism evidence="1 2">
    <name type="scientific">Cudoniella acicularis</name>
    <dbReference type="NCBI Taxonomy" id="354080"/>
    <lineage>
        <taxon>Eukaryota</taxon>
        <taxon>Fungi</taxon>
        <taxon>Dikarya</taxon>
        <taxon>Ascomycota</taxon>
        <taxon>Pezizomycotina</taxon>
        <taxon>Leotiomycetes</taxon>
        <taxon>Helotiales</taxon>
        <taxon>Tricladiaceae</taxon>
        <taxon>Cudoniella</taxon>
    </lineage>
</organism>
<protein>
    <submittedName>
        <fullName evidence="1">Uncharacterized protein</fullName>
    </submittedName>
</protein>
<accession>A0A8H4RFW0</accession>
<evidence type="ECO:0000313" key="2">
    <source>
        <dbReference type="Proteomes" id="UP000566819"/>
    </source>
</evidence>
<gene>
    <name evidence="1" type="ORF">G7Y89_g10710</name>
</gene>
<dbReference type="AlphaFoldDB" id="A0A8H4RFW0"/>